<dbReference type="Gene3D" id="3.40.720.10">
    <property type="entry name" value="Alkaline Phosphatase, subunit A"/>
    <property type="match status" value="1"/>
</dbReference>
<dbReference type="CDD" id="cd16027">
    <property type="entry name" value="SGSH"/>
    <property type="match status" value="1"/>
</dbReference>
<keyword evidence="1" id="KW-0732">Signal</keyword>
<reference evidence="3 4" key="1">
    <citation type="submission" date="2023-06" db="EMBL/GenBank/DDBJ databases">
        <title>Roseiconus lacunae JC819 isolated from Gulf of Mannar region, Tamil Nadu.</title>
        <authorList>
            <person name="Pk S."/>
            <person name="Ch S."/>
            <person name="Ch V.R."/>
        </authorList>
    </citation>
    <scope>NUCLEOTIDE SEQUENCE [LARGE SCALE GENOMIC DNA]</scope>
    <source>
        <strain evidence="3 4">JC819</strain>
    </source>
</reference>
<proteinExistence type="predicted"/>
<accession>A0ABT7PD15</accession>
<dbReference type="Pfam" id="PF00884">
    <property type="entry name" value="Sulfatase"/>
    <property type="match status" value="1"/>
</dbReference>
<dbReference type="SUPFAM" id="SSF53649">
    <property type="entry name" value="Alkaline phosphatase-like"/>
    <property type="match status" value="1"/>
</dbReference>
<dbReference type="InterPro" id="IPR052701">
    <property type="entry name" value="GAG_Ulvan_Degrading_Sulfatases"/>
</dbReference>
<evidence type="ECO:0000259" key="2">
    <source>
        <dbReference type="Pfam" id="PF00884"/>
    </source>
</evidence>
<dbReference type="RefSeq" id="WP_289161917.1">
    <property type="nucleotide sequence ID" value="NZ_JASZZN010000001.1"/>
</dbReference>
<feature type="signal peptide" evidence="1">
    <location>
        <begin position="1"/>
        <end position="25"/>
    </location>
</feature>
<comment type="caution">
    <text evidence="3">The sequence shown here is derived from an EMBL/GenBank/DDBJ whole genome shotgun (WGS) entry which is preliminary data.</text>
</comment>
<feature type="domain" description="Sulfatase N-terminal" evidence="2">
    <location>
        <begin position="28"/>
        <end position="312"/>
    </location>
</feature>
<evidence type="ECO:0000256" key="1">
    <source>
        <dbReference type="SAM" id="SignalP"/>
    </source>
</evidence>
<feature type="chain" id="PRO_5045923461" evidence="1">
    <location>
        <begin position="26"/>
        <end position="542"/>
    </location>
</feature>
<dbReference type="Proteomes" id="UP001239462">
    <property type="component" value="Unassembled WGS sequence"/>
</dbReference>
<keyword evidence="4" id="KW-1185">Reference proteome</keyword>
<dbReference type="PANTHER" id="PTHR43751">
    <property type="entry name" value="SULFATASE"/>
    <property type="match status" value="1"/>
</dbReference>
<dbReference type="EMBL" id="JASZZN010000001">
    <property type="protein sequence ID" value="MDM4014164.1"/>
    <property type="molecule type" value="Genomic_DNA"/>
</dbReference>
<dbReference type="PROSITE" id="PS51257">
    <property type="entry name" value="PROKAR_LIPOPROTEIN"/>
    <property type="match status" value="1"/>
</dbReference>
<protein>
    <submittedName>
        <fullName evidence="3">Sulfatase</fullName>
    </submittedName>
</protein>
<dbReference type="InterPro" id="IPR000917">
    <property type="entry name" value="Sulfatase_N"/>
</dbReference>
<dbReference type="PANTHER" id="PTHR43751:SF1">
    <property type="entry name" value="SULFATASE ATSG-RELATED"/>
    <property type="match status" value="1"/>
</dbReference>
<organism evidence="3 4">
    <name type="scientific">Roseiconus lacunae</name>
    <dbReference type="NCBI Taxonomy" id="2605694"/>
    <lineage>
        <taxon>Bacteria</taxon>
        <taxon>Pseudomonadati</taxon>
        <taxon>Planctomycetota</taxon>
        <taxon>Planctomycetia</taxon>
        <taxon>Pirellulales</taxon>
        <taxon>Pirellulaceae</taxon>
        <taxon>Roseiconus</taxon>
    </lineage>
</organism>
<evidence type="ECO:0000313" key="4">
    <source>
        <dbReference type="Proteomes" id="UP001239462"/>
    </source>
</evidence>
<gene>
    <name evidence="3" type="ORF">QTN89_01895</name>
</gene>
<dbReference type="InterPro" id="IPR017850">
    <property type="entry name" value="Alkaline_phosphatase_core_sf"/>
</dbReference>
<name>A0ABT7PD15_9BACT</name>
<sequence length="542" mass="60053">MLKPIGTVGALCLIALVNSVGSCQADRPNILIAISDDQSYPHASAYGEQAISTPAFDRIAKSGVLFRNAFTPAPGCSPMRAAFLTGREVWQIREAGTHASYFPTDLPVYTQQLEQAGYHVGMTGKGWSPGKALGWPHNPAGKSYSKHKMKSPKGISSNDYAANFGAFLDDNADGKPFCFWYGATEPHRVFDKGIGARNGIDPATVTVPGFLPDTDEVRQDIADYLYEIQWFDQHLQRMLDRLEQEGLLGNTLVVVTSDNGMSFPRAKANLYEYGIHMPLAIAWPQQIPGGQTNDDLVSLIDVTKSLFSAAGVAADQADQLPGIDLLPNLRNASEKKPQRRYVYSGRERHSSSRFNTLGYPCRCVRSNSYLYIRNFTPQRYPAGAPQKYASAVYDDGGNLIDGKLGPAEGGYHDIDACPTLDFMIAHQDDTVVRQRLQDAVALRPAEELYDVRVDPDCLKNLIGNPAYAQTHRELSDQLTKYLTETGDLRVTDPEAAHVWETYPRISGLRWFPVPAWAKNNPSLIPTQPWLEKKRPRKPQHNP</sequence>
<evidence type="ECO:0000313" key="3">
    <source>
        <dbReference type="EMBL" id="MDM4014164.1"/>
    </source>
</evidence>